<dbReference type="InterPro" id="IPR027417">
    <property type="entry name" value="P-loop_NTPase"/>
</dbReference>
<proteinExistence type="predicted"/>
<reference evidence="3" key="2">
    <citation type="submission" date="2010-01" db="EMBL/GenBank/DDBJ databases">
        <title>The complete genome of Geodermatophilus obscurus DSM 43160.</title>
        <authorList>
            <consortium name="US DOE Joint Genome Institute (JGI-PGF)"/>
            <person name="Lucas S."/>
            <person name="Copeland A."/>
            <person name="Lapidus A."/>
            <person name="Glavina del Rio T."/>
            <person name="Dalin E."/>
            <person name="Tice H."/>
            <person name="Bruce D."/>
            <person name="Goodwin L."/>
            <person name="Pitluck S."/>
            <person name="Kyrpides N."/>
            <person name="Mavromatis K."/>
            <person name="Ivanova N."/>
            <person name="Munk A.C."/>
            <person name="Brettin T."/>
            <person name="Detter J.C."/>
            <person name="Han C."/>
            <person name="Larimer F."/>
            <person name="Land M."/>
            <person name="Hauser L."/>
            <person name="Markowitz V."/>
            <person name="Cheng J.-F."/>
            <person name="Hugenholtz P."/>
            <person name="Woyke T."/>
            <person name="Wu D."/>
            <person name="Jando M."/>
            <person name="Schneider S."/>
            <person name="Klenk H.-P."/>
            <person name="Eisen J.A."/>
        </authorList>
    </citation>
    <scope>NUCLEOTIDE SEQUENCE [LARGE SCALE GENOMIC DNA]</scope>
    <source>
        <strain evidence="3">ATCC 25078 / DSM 43160 / JCM 3152 / KCC A-0152 / KCTC 9177 / NBRC 13315 / NRRL B-3577 / G-20</strain>
    </source>
</reference>
<dbReference type="HOGENOM" id="CLU_1313937_0_0_11"/>
<keyword evidence="2" id="KW-0418">Kinase</keyword>
<dbReference type="STRING" id="526225.Gobs_0362"/>
<organism evidence="2 3">
    <name type="scientific">Geodermatophilus obscurus (strain ATCC 25078 / DSM 43160 / JCM 3152 / CCUG 61914 / KCC A-0152 / KCTC 9177 / NBRC 13315 / NRRL B-3577 / G-20)</name>
    <dbReference type="NCBI Taxonomy" id="526225"/>
    <lineage>
        <taxon>Bacteria</taxon>
        <taxon>Bacillati</taxon>
        <taxon>Actinomycetota</taxon>
        <taxon>Actinomycetes</taxon>
        <taxon>Geodermatophilales</taxon>
        <taxon>Geodermatophilaceae</taxon>
        <taxon>Geodermatophilus</taxon>
    </lineage>
</organism>
<dbReference type="Proteomes" id="UP000001382">
    <property type="component" value="Chromosome"/>
</dbReference>
<dbReference type="RefSeq" id="WP_012946597.1">
    <property type="nucleotide sequence ID" value="NC_013757.1"/>
</dbReference>
<dbReference type="KEGG" id="gob:Gobs_0362"/>
<name>D2S545_GEOOG</name>
<reference evidence="2 3" key="1">
    <citation type="journal article" date="2010" name="Stand. Genomic Sci.">
        <title>Complete genome sequence of Geodermatophilus obscurus type strain (G-20).</title>
        <authorList>
            <person name="Ivanova N."/>
            <person name="Sikorski J."/>
            <person name="Jando M."/>
            <person name="Munk C."/>
            <person name="Lapidus A."/>
            <person name="Glavina Del Rio T."/>
            <person name="Copeland A."/>
            <person name="Tice H."/>
            <person name="Cheng J.-F."/>
            <person name="Lucas S."/>
            <person name="Chen F."/>
            <person name="Nolan M."/>
            <person name="Bruce D."/>
            <person name="Goodwin L."/>
            <person name="Pitluck S."/>
            <person name="Mavromatis K."/>
            <person name="Mikhailova N."/>
            <person name="Pati A."/>
            <person name="Chen A."/>
            <person name="Palaniappan K."/>
            <person name="Land M."/>
            <person name="Hauser L."/>
            <person name="Chang Y.-J."/>
            <person name="Jeffries C.D."/>
            <person name="Meincke L."/>
            <person name="Brettin T."/>
            <person name="Detter J.C."/>
            <person name="Detter J.C."/>
            <person name="Rohde M."/>
            <person name="Goeker M."/>
            <person name="Bristow J."/>
            <person name="Eisen J.A."/>
            <person name="Markowitz V."/>
            <person name="Hugenholtz P."/>
            <person name="Kyrpides N.C."/>
            <person name="Klenk H.-P."/>
        </authorList>
    </citation>
    <scope>NUCLEOTIDE SEQUENCE [LARGE SCALE GENOMIC DNA]</scope>
    <source>
        <strain evidence="3">ATCC 25078 / DSM 43160 / JCM 3152 / KCC A-0152 / KCTC 9177 / NBRC 13315 / NRRL B-3577 / G-20</strain>
    </source>
</reference>
<gene>
    <name evidence="2" type="ordered locus">Gobs_0362</name>
</gene>
<dbReference type="eggNOG" id="COG0125">
    <property type="taxonomic scope" value="Bacteria"/>
</dbReference>
<sequence length="209" mass="23427">MVRRGMCIALLGPDGAGKTTLARSLAAALPVRVHYVYSGLWQRRERRSWVDGVRGGPRLRRLLRVARIGMAARWYRGLGHLVVLDRTPHEVRLRATGLNGRLNALAVRLLAPTPDLMILLDAPPEVLFARKGEHSVEVLDGLRRSYRMMLEQFPAHATVDARADAETVRRQAIEVIREHWPAGRAWRAGTTATRRVPQQARAESAESRG</sequence>
<dbReference type="EMBL" id="CP001867">
    <property type="protein sequence ID" value="ADB73156.1"/>
    <property type="molecule type" value="Genomic_DNA"/>
</dbReference>
<keyword evidence="2" id="KW-0808">Transferase</keyword>
<evidence type="ECO:0000313" key="2">
    <source>
        <dbReference type="EMBL" id="ADB73156.1"/>
    </source>
</evidence>
<feature type="region of interest" description="Disordered" evidence="1">
    <location>
        <begin position="187"/>
        <end position="209"/>
    </location>
</feature>
<dbReference type="GO" id="GO:0016301">
    <property type="term" value="F:kinase activity"/>
    <property type="evidence" value="ECO:0007669"/>
    <property type="project" value="UniProtKB-KW"/>
</dbReference>
<dbReference type="Gene3D" id="3.40.50.300">
    <property type="entry name" value="P-loop containing nucleotide triphosphate hydrolases"/>
    <property type="match status" value="1"/>
</dbReference>
<keyword evidence="3" id="KW-1185">Reference proteome</keyword>
<accession>D2S545</accession>
<protein>
    <submittedName>
        <fullName evidence="2">Thymidylate kinase</fullName>
    </submittedName>
</protein>
<dbReference type="SUPFAM" id="SSF52540">
    <property type="entry name" value="P-loop containing nucleoside triphosphate hydrolases"/>
    <property type="match status" value="1"/>
</dbReference>
<dbReference type="OrthoDB" id="5180879at2"/>
<dbReference type="AlphaFoldDB" id="D2S545"/>
<evidence type="ECO:0000256" key="1">
    <source>
        <dbReference type="SAM" id="MobiDB-lite"/>
    </source>
</evidence>
<evidence type="ECO:0000313" key="3">
    <source>
        <dbReference type="Proteomes" id="UP000001382"/>
    </source>
</evidence>